<dbReference type="Gene3D" id="3.10.180.10">
    <property type="entry name" value="2,3-Dihydroxybiphenyl 1,2-Dioxygenase, domain 1"/>
    <property type="match status" value="2"/>
</dbReference>
<dbReference type="STRING" id="721133.SAMN05216176_11737"/>
<evidence type="ECO:0000256" key="1">
    <source>
        <dbReference type="SAM" id="MobiDB-lite"/>
    </source>
</evidence>
<evidence type="ECO:0000259" key="2">
    <source>
        <dbReference type="Pfam" id="PF00903"/>
    </source>
</evidence>
<reference evidence="3 4" key="1">
    <citation type="journal article" date="2012" name="J. Bacteriol.">
        <title>Genome Sequence of Nitratireductor indicus Type Strain C115.</title>
        <authorList>
            <person name="Lai Q."/>
            <person name="Li G."/>
            <person name="Yu Z."/>
            <person name="Shao Z."/>
        </authorList>
    </citation>
    <scope>NUCLEOTIDE SEQUENCE [LARGE SCALE GENOMIC DNA]</scope>
    <source>
        <strain evidence="3 4">C115</strain>
    </source>
</reference>
<accession>K2NQ73</accession>
<dbReference type="AlphaFoldDB" id="K2NQ73"/>
<dbReference type="Proteomes" id="UP000007374">
    <property type="component" value="Unassembled WGS sequence"/>
</dbReference>
<dbReference type="PATRIC" id="fig|1231190.3.peg.4732"/>
<dbReference type="EMBL" id="AMSI01000028">
    <property type="protein sequence ID" value="EKF40009.1"/>
    <property type="molecule type" value="Genomic_DNA"/>
</dbReference>
<dbReference type="SUPFAM" id="SSF54593">
    <property type="entry name" value="Glyoxalase/Bleomycin resistance protein/Dihydroxybiphenyl dioxygenase"/>
    <property type="match status" value="1"/>
</dbReference>
<protein>
    <submittedName>
        <fullName evidence="3">Oxidoreductase protein</fullName>
    </submittedName>
</protein>
<dbReference type="Pfam" id="PF00903">
    <property type="entry name" value="Glyoxalase"/>
    <property type="match status" value="1"/>
</dbReference>
<organism evidence="3 4">
    <name type="scientific">Nitratireductor indicus C115</name>
    <dbReference type="NCBI Taxonomy" id="1231190"/>
    <lineage>
        <taxon>Bacteria</taxon>
        <taxon>Pseudomonadati</taxon>
        <taxon>Pseudomonadota</taxon>
        <taxon>Alphaproteobacteria</taxon>
        <taxon>Hyphomicrobiales</taxon>
        <taxon>Phyllobacteriaceae</taxon>
        <taxon>Nitratireductor</taxon>
    </lineage>
</organism>
<sequence length="289" mass="31273">MSFAYRDLRYLRLPADDLDAASAFAAGVLGLQPGDRDEANARFRSDARNYALCYSKEDGAAVALTVARAEDLDEAETRLASWSPRRLTAEECVSRQVKSGLAVPAPNGVVVELVWRPLTSGWRYHGPRDAGITGFHSVQLACTDIAADEAFWIKGIGAEVSDWAGDAAFLRIDDAHHRIALYPSARDGILGAVWAVESINNVMQNWYFLQSAQVPIVHGPGRQPTSNAVFVTGRGPGGIFYSYAAETEHGPQIAARGPRQFAEHARSHDAWGSACNAPEFTGGKSDDRA</sequence>
<name>K2NQ73_9HYPH</name>
<evidence type="ECO:0000313" key="3">
    <source>
        <dbReference type="EMBL" id="EKF40009.1"/>
    </source>
</evidence>
<dbReference type="InterPro" id="IPR004360">
    <property type="entry name" value="Glyas_Fos-R_dOase_dom"/>
</dbReference>
<gene>
    <name evidence="3" type="ORF">NA8A_22958</name>
</gene>
<feature type="region of interest" description="Disordered" evidence="1">
    <location>
        <begin position="265"/>
        <end position="289"/>
    </location>
</feature>
<dbReference type="eggNOG" id="COG0346">
    <property type="taxonomic scope" value="Bacteria"/>
</dbReference>
<comment type="caution">
    <text evidence="3">The sequence shown here is derived from an EMBL/GenBank/DDBJ whole genome shotgun (WGS) entry which is preliminary data.</text>
</comment>
<feature type="domain" description="Glyoxalase/fosfomycin resistance/dioxygenase" evidence="2">
    <location>
        <begin position="135"/>
        <end position="239"/>
    </location>
</feature>
<dbReference type="InterPro" id="IPR029068">
    <property type="entry name" value="Glyas_Bleomycin-R_OHBP_Dase"/>
</dbReference>
<dbReference type="OrthoDB" id="9803142at2"/>
<evidence type="ECO:0000313" key="4">
    <source>
        <dbReference type="Proteomes" id="UP000007374"/>
    </source>
</evidence>
<dbReference type="RefSeq" id="WP_009452826.1">
    <property type="nucleotide sequence ID" value="NZ_AMSI01000028.1"/>
</dbReference>
<keyword evidence="4" id="KW-1185">Reference proteome</keyword>
<proteinExistence type="predicted"/>